<evidence type="ECO:0000313" key="3">
    <source>
        <dbReference type="Proteomes" id="UP000253941"/>
    </source>
</evidence>
<evidence type="ECO:0000313" key="2">
    <source>
        <dbReference type="EMBL" id="RDD60604.1"/>
    </source>
</evidence>
<dbReference type="GO" id="GO:0006313">
    <property type="term" value="P:DNA transposition"/>
    <property type="evidence" value="ECO:0007669"/>
    <property type="project" value="InterPro"/>
</dbReference>
<dbReference type="RefSeq" id="WP_114583461.1">
    <property type="nucleotide sequence ID" value="NZ_QPMH01000023.1"/>
</dbReference>
<name>A0A369T819_9PROT</name>
<dbReference type="PANTHER" id="PTHR33055">
    <property type="entry name" value="TRANSPOSASE FOR INSERTION SEQUENCE ELEMENT IS1111A"/>
    <property type="match status" value="1"/>
</dbReference>
<dbReference type="Pfam" id="PF02371">
    <property type="entry name" value="Transposase_20"/>
    <property type="match status" value="1"/>
</dbReference>
<feature type="domain" description="Transposase IS116/IS110/IS902 C-terminal" evidence="1">
    <location>
        <begin position="129"/>
        <end position="208"/>
    </location>
</feature>
<proteinExistence type="predicted"/>
<dbReference type="Proteomes" id="UP000253941">
    <property type="component" value="Unassembled WGS sequence"/>
</dbReference>
<organism evidence="2 3">
    <name type="scientific">Ferruginivarius sediminum</name>
    <dbReference type="NCBI Taxonomy" id="2661937"/>
    <lineage>
        <taxon>Bacteria</taxon>
        <taxon>Pseudomonadati</taxon>
        <taxon>Pseudomonadota</taxon>
        <taxon>Alphaproteobacteria</taxon>
        <taxon>Rhodospirillales</taxon>
        <taxon>Rhodospirillaceae</taxon>
        <taxon>Ferruginivarius</taxon>
    </lineage>
</organism>
<dbReference type="InterPro" id="IPR003346">
    <property type="entry name" value="Transposase_20"/>
</dbReference>
<protein>
    <submittedName>
        <fullName evidence="2">IS110 family transposase</fullName>
    </submittedName>
</protein>
<evidence type="ECO:0000259" key="1">
    <source>
        <dbReference type="Pfam" id="PF02371"/>
    </source>
</evidence>
<reference evidence="2 3" key="1">
    <citation type="submission" date="2018-07" db="EMBL/GenBank/DDBJ databases">
        <title>Venubactetium sediminum gen. nov., sp. nov., isolated from a marine solar saltern.</title>
        <authorList>
            <person name="Wang S."/>
        </authorList>
    </citation>
    <scope>NUCLEOTIDE SEQUENCE [LARGE SCALE GENOMIC DNA]</scope>
    <source>
        <strain evidence="2 3">WD2A32</strain>
    </source>
</reference>
<keyword evidence="3" id="KW-1185">Reference proteome</keyword>
<sequence length="242" mass="26722">MKTNKSDKNDAEAICEAVGRPTMRFVPPKSRDQLIIQAVHGVGSRLVAERVGLANQIRGVLSEHGIVFAKSLTRLRRKFADMAGLSDEEINPRLRELINDMPSEPAALDGRIGICDRKIRAIFHNSETCQRIDRIEGIGPITATELVAAMGDRNCFKNDRCFAGWLGLVPKQQSTGGRTRLMGISKRGDCYLRTLLIQGARVALSRAGRKQDPQSLWQNKLRDRRDPNVAAVALANKNAGIV</sequence>
<accession>A0A369T819</accession>
<gene>
    <name evidence="2" type="ORF">DRB17_17175</name>
</gene>
<dbReference type="AlphaFoldDB" id="A0A369T819"/>
<dbReference type="InterPro" id="IPR047650">
    <property type="entry name" value="Transpos_IS110"/>
</dbReference>
<dbReference type="EMBL" id="QPMH01000023">
    <property type="protein sequence ID" value="RDD60604.1"/>
    <property type="molecule type" value="Genomic_DNA"/>
</dbReference>
<dbReference type="GO" id="GO:0003677">
    <property type="term" value="F:DNA binding"/>
    <property type="evidence" value="ECO:0007669"/>
    <property type="project" value="InterPro"/>
</dbReference>
<dbReference type="GO" id="GO:0004803">
    <property type="term" value="F:transposase activity"/>
    <property type="evidence" value="ECO:0007669"/>
    <property type="project" value="InterPro"/>
</dbReference>
<comment type="caution">
    <text evidence="2">The sequence shown here is derived from an EMBL/GenBank/DDBJ whole genome shotgun (WGS) entry which is preliminary data.</text>
</comment>
<dbReference type="NCBIfam" id="NF033542">
    <property type="entry name" value="transpos_IS110"/>
    <property type="match status" value="1"/>
</dbReference>
<dbReference type="PANTHER" id="PTHR33055:SF3">
    <property type="entry name" value="PUTATIVE TRANSPOSASE FOR IS117-RELATED"/>
    <property type="match status" value="1"/>
</dbReference>